<dbReference type="GO" id="GO:0001681">
    <property type="term" value="F:sialate O-acetylesterase activity"/>
    <property type="evidence" value="ECO:0007669"/>
    <property type="project" value="InterPro"/>
</dbReference>
<organism evidence="1 2">
    <name type="scientific">Oreochromis aureus</name>
    <name type="common">Israeli tilapia</name>
    <name type="synonym">Chromis aureus</name>
    <dbReference type="NCBI Taxonomy" id="47969"/>
    <lineage>
        <taxon>Eukaryota</taxon>
        <taxon>Metazoa</taxon>
        <taxon>Chordata</taxon>
        <taxon>Craniata</taxon>
        <taxon>Vertebrata</taxon>
        <taxon>Euteleostomi</taxon>
        <taxon>Actinopterygii</taxon>
        <taxon>Neopterygii</taxon>
        <taxon>Teleostei</taxon>
        <taxon>Neoteleostei</taxon>
        <taxon>Acanthomorphata</taxon>
        <taxon>Ovalentaria</taxon>
        <taxon>Cichlomorphae</taxon>
        <taxon>Cichliformes</taxon>
        <taxon>Cichlidae</taxon>
        <taxon>African cichlids</taxon>
        <taxon>Pseudocrenilabrinae</taxon>
        <taxon>Oreochromini</taxon>
        <taxon>Oreochromis</taxon>
    </lineage>
</organism>
<evidence type="ECO:0000313" key="2">
    <source>
        <dbReference type="Proteomes" id="UP000472276"/>
    </source>
</evidence>
<dbReference type="PANTHER" id="PTHR22901:SF0">
    <property type="entry name" value="SIALATE O-ACETYLESTERASE"/>
    <property type="match status" value="1"/>
</dbReference>
<keyword evidence="2" id="KW-1185">Reference proteome</keyword>
<reference evidence="1" key="2">
    <citation type="submission" date="2025-09" db="UniProtKB">
        <authorList>
            <consortium name="Ensembl"/>
        </authorList>
    </citation>
    <scope>IDENTIFICATION</scope>
</reference>
<evidence type="ECO:0000313" key="1">
    <source>
        <dbReference type="Ensembl" id="ENSOABP00000054778.1"/>
    </source>
</evidence>
<accession>A0A668VVJ6</accession>
<dbReference type="OMA" id="TEVEIPW"/>
<sequence>IRLVVVYHMVLQKSPERAVLWGYRGCTGYRLFVRFIETASFMCCEAKVQNSRATFTDVLFGDIWLCGRQSNMCFKVSQELALVAKYSHVSPFTAVKSKSGSELMDLTEVEIPWSVPTTHKGEDFFECILCPIHFFRCQ</sequence>
<dbReference type="AlphaFoldDB" id="A0A668VVJ6"/>
<dbReference type="Proteomes" id="UP000472276">
    <property type="component" value="Unassembled WGS sequence"/>
</dbReference>
<proteinExistence type="predicted"/>
<name>A0A668VVJ6_OREAU</name>
<reference evidence="1" key="1">
    <citation type="submission" date="2025-08" db="UniProtKB">
        <authorList>
            <consortium name="Ensembl"/>
        </authorList>
    </citation>
    <scope>IDENTIFICATION</scope>
</reference>
<dbReference type="InterPro" id="IPR039329">
    <property type="entry name" value="SIAE"/>
</dbReference>
<dbReference type="GO" id="GO:0005975">
    <property type="term" value="P:carbohydrate metabolic process"/>
    <property type="evidence" value="ECO:0007669"/>
    <property type="project" value="TreeGrafter"/>
</dbReference>
<dbReference type="Ensembl" id="ENSOABT00000056161.2">
    <property type="protein sequence ID" value="ENSOABP00000054778.1"/>
    <property type="gene ID" value="ENSOABG00000024160.2"/>
</dbReference>
<protein>
    <submittedName>
        <fullName evidence="1">Uncharacterized protein</fullName>
    </submittedName>
</protein>
<dbReference type="PANTHER" id="PTHR22901">
    <property type="entry name" value="SIALATE O-ACETYLESTERASE"/>
    <property type="match status" value="1"/>
</dbReference>